<reference evidence="7 8" key="1">
    <citation type="submission" date="2019-03" db="EMBL/GenBank/DDBJ databases">
        <title>Deep-cultivation of Planctomycetes and their phenomic and genomic characterization uncovers novel biology.</title>
        <authorList>
            <person name="Wiegand S."/>
            <person name="Jogler M."/>
            <person name="Boedeker C."/>
            <person name="Pinto D."/>
            <person name="Vollmers J."/>
            <person name="Rivas-Marin E."/>
            <person name="Kohn T."/>
            <person name="Peeters S.H."/>
            <person name="Heuer A."/>
            <person name="Rast P."/>
            <person name="Oberbeckmann S."/>
            <person name="Bunk B."/>
            <person name="Jeske O."/>
            <person name="Meyerdierks A."/>
            <person name="Storesund J.E."/>
            <person name="Kallscheuer N."/>
            <person name="Luecker S."/>
            <person name="Lage O.M."/>
            <person name="Pohl T."/>
            <person name="Merkel B.J."/>
            <person name="Hornburger P."/>
            <person name="Mueller R.-W."/>
            <person name="Bruemmer F."/>
            <person name="Labrenz M."/>
            <person name="Spormann A.M."/>
            <person name="Op den Camp H."/>
            <person name="Overmann J."/>
            <person name="Amann R."/>
            <person name="Jetten M.S.M."/>
            <person name="Mascher T."/>
            <person name="Medema M.H."/>
            <person name="Devos D.P."/>
            <person name="Kaster A.-K."/>
            <person name="Ovreas L."/>
            <person name="Rohde M."/>
            <person name="Galperin M.Y."/>
            <person name="Jogler C."/>
        </authorList>
    </citation>
    <scope>NUCLEOTIDE SEQUENCE [LARGE SCALE GENOMIC DNA]</scope>
    <source>
        <strain evidence="7 8">Enr13</strain>
    </source>
</reference>
<organism evidence="7 8">
    <name type="scientific">Stieleria neptunia</name>
    <dbReference type="NCBI Taxonomy" id="2527979"/>
    <lineage>
        <taxon>Bacteria</taxon>
        <taxon>Pseudomonadati</taxon>
        <taxon>Planctomycetota</taxon>
        <taxon>Planctomycetia</taxon>
        <taxon>Pirellulales</taxon>
        <taxon>Pirellulaceae</taxon>
        <taxon>Stieleria</taxon>
    </lineage>
</organism>
<feature type="signal peptide" evidence="5">
    <location>
        <begin position="1"/>
        <end position="24"/>
    </location>
</feature>
<keyword evidence="2" id="KW-0479">Metal-binding</keyword>
<dbReference type="InterPro" id="IPR017850">
    <property type="entry name" value="Alkaline_phosphatase_core_sf"/>
</dbReference>
<dbReference type="Gene3D" id="3.30.1120.10">
    <property type="match status" value="1"/>
</dbReference>
<dbReference type="PROSITE" id="PS00523">
    <property type="entry name" value="SULFATASE_1"/>
    <property type="match status" value="1"/>
</dbReference>
<name>A0A518HU96_9BACT</name>
<dbReference type="Gene3D" id="3.40.720.10">
    <property type="entry name" value="Alkaline Phosphatase, subunit A"/>
    <property type="match status" value="1"/>
</dbReference>
<keyword evidence="5" id="KW-0732">Signal</keyword>
<dbReference type="Pfam" id="PF00884">
    <property type="entry name" value="Sulfatase"/>
    <property type="match status" value="1"/>
</dbReference>
<keyword evidence="8" id="KW-1185">Reference proteome</keyword>
<comment type="similarity">
    <text evidence="1">Belongs to the sulfatase family.</text>
</comment>
<dbReference type="AlphaFoldDB" id="A0A518HU96"/>
<evidence type="ECO:0000256" key="3">
    <source>
        <dbReference type="ARBA" id="ARBA00022801"/>
    </source>
</evidence>
<dbReference type="InterPro" id="IPR050738">
    <property type="entry name" value="Sulfatase"/>
</dbReference>
<evidence type="ECO:0000256" key="1">
    <source>
        <dbReference type="ARBA" id="ARBA00008779"/>
    </source>
</evidence>
<dbReference type="RefSeq" id="WP_145388768.1">
    <property type="nucleotide sequence ID" value="NZ_CP037423.1"/>
</dbReference>
<dbReference type="PANTHER" id="PTHR42693">
    <property type="entry name" value="ARYLSULFATASE FAMILY MEMBER"/>
    <property type="match status" value="1"/>
</dbReference>
<dbReference type="KEGG" id="snep:Enr13x_42880"/>
<dbReference type="EC" id="3.1.6.1" evidence="7"/>
<dbReference type="InterPro" id="IPR000917">
    <property type="entry name" value="Sulfatase_N"/>
</dbReference>
<dbReference type="OrthoDB" id="9783154at2"/>
<feature type="chain" id="PRO_5021803152" evidence="5">
    <location>
        <begin position="25"/>
        <end position="618"/>
    </location>
</feature>
<dbReference type="SUPFAM" id="SSF53649">
    <property type="entry name" value="Alkaline phosphatase-like"/>
    <property type="match status" value="1"/>
</dbReference>
<keyword evidence="4" id="KW-0106">Calcium</keyword>
<evidence type="ECO:0000259" key="6">
    <source>
        <dbReference type="Pfam" id="PF00884"/>
    </source>
</evidence>
<evidence type="ECO:0000256" key="2">
    <source>
        <dbReference type="ARBA" id="ARBA00022723"/>
    </source>
</evidence>
<evidence type="ECO:0000256" key="5">
    <source>
        <dbReference type="SAM" id="SignalP"/>
    </source>
</evidence>
<dbReference type="EMBL" id="CP037423">
    <property type="protein sequence ID" value="QDV44422.1"/>
    <property type="molecule type" value="Genomic_DNA"/>
</dbReference>
<proteinExistence type="inferred from homology"/>
<gene>
    <name evidence="7" type="primary">atsA_48</name>
    <name evidence="7" type="ORF">Enr13x_42880</name>
</gene>
<evidence type="ECO:0000256" key="4">
    <source>
        <dbReference type="ARBA" id="ARBA00022837"/>
    </source>
</evidence>
<keyword evidence="3 7" id="KW-0378">Hydrolase</keyword>
<dbReference type="PANTHER" id="PTHR42693:SF53">
    <property type="entry name" value="ENDO-4-O-SULFATASE"/>
    <property type="match status" value="1"/>
</dbReference>
<evidence type="ECO:0000313" key="7">
    <source>
        <dbReference type="EMBL" id="QDV44422.1"/>
    </source>
</evidence>
<dbReference type="Proteomes" id="UP000319004">
    <property type="component" value="Chromosome"/>
</dbReference>
<dbReference type="CDD" id="cd16146">
    <property type="entry name" value="ARS_like"/>
    <property type="match status" value="1"/>
</dbReference>
<protein>
    <submittedName>
        <fullName evidence="7">Arylsulfatase</fullName>
        <ecNumber evidence="7">3.1.6.1</ecNumber>
    </submittedName>
</protein>
<evidence type="ECO:0000313" key="8">
    <source>
        <dbReference type="Proteomes" id="UP000319004"/>
    </source>
</evidence>
<accession>A0A518HU96</accession>
<dbReference type="InterPro" id="IPR024607">
    <property type="entry name" value="Sulfatase_CS"/>
</dbReference>
<feature type="domain" description="Sulfatase N-terminal" evidence="6">
    <location>
        <begin position="33"/>
        <end position="353"/>
    </location>
</feature>
<sequence length="618" mass="69530" precursor="true">MKPLTSTLLFCISLLPSLLGHCQAADPQPASRPNVVVVITDDQGYGELSCHGNPVLETPHLDRLASESVRLVDFHVAPMCTPTRGQLMTGVDALRNGAMNVSSGRTLLRREFPTIANLFADSGWSTGLFGKWHLGDAYPYRPQDRGFQESVWFPSSHINSVPDAWNNDYFDDTYLHNGRRETYSGYTTDVLFRESMEWMQAEADAGRPFFCYLATAAAHQPHFVPEKYRLAAREKWQAARDQFPAMDPEREEQLVRFLGMCANIDDNIGLLERFLTQSGLRENTVVVFLTDNGSTFGPRYFNAGMTGGKTTLWEGGHRVPCFVRWPSGGFRAAGDVAGLTQVQDLLPTFSDLLKLKVPAEATFDGTSLAGVLRGESDVPEDRMLVINYSRMPFKARRTMPNNNAVPRRERAAVLWKHWRLLEDKRLYNLDADPLQQTNVIDQHPEVAAAMREHLDAWWDRLKTNVNEFQPSVIGDDSQNPVRLTACEWADVFIDQQSQVRRGDRKNGIWHLEVADSGRYALTLSRWPEESGLGLRDGIDETPVADGVFTEGPAWPVAVARLRVGEQRLRTKVDPDASSVRFELTLPAGRTTMQTWFDDDSGNEICGAYYVNVERLADR</sequence>
<dbReference type="GO" id="GO:0046872">
    <property type="term" value="F:metal ion binding"/>
    <property type="evidence" value="ECO:0007669"/>
    <property type="project" value="UniProtKB-KW"/>
</dbReference>
<dbReference type="GO" id="GO:0004065">
    <property type="term" value="F:arylsulfatase activity"/>
    <property type="evidence" value="ECO:0007669"/>
    <property type="project" value="UniProtKB-EC"/>
</dbReference>